<comment type="caution">
    <text evidence="3">The sequence shown here is derived from an EMBL/GenBank/DDBJ whole genome shotgun (WGS) entry which is preliminary data.</text>
</comment>
<protein>
    <recommendedName>
        <fullName evidence="2">PF03932 family protein CutC</fullName>
    </recommendedName>
</protein>
<evidence type="ECO:0000313" key="3">
    <source>
        <dbReference type="EMBL" id="MCG9972140.1"/>
    </source>
</evidence>
<accession>A0A9X1UXI2</accession>
<evidence type="ECO:0000313" key="4">
    <source>
        <dbReference type="Proteomes" id="UP001139344"/>
    </source>
</evidence>
<dbReference type="HAMAP" id="MF_00795">
    <property type="entry name" value="CutC"/>
    <property type="match status" value="1"/>
</dbReference>
<evidence type="ECO:0000256" key="1">
    <source>
        <dbReference type="ARBA" id="ARBA00007768"/>
    </source>
</evidence>
<gene>
    <name evidence="2" type="primary">cutC</name>
    <name evidence="3" type="ORF">LU635_10875</name>
</gene>
<dbReference type="InterPro" id="IPR005627">
    <property type="entry name" value="CutC-like"/>
</dbReference>
<comment type="subcellular location">
    <subcellularLocation>
        <location evidence="2">Cytoplasm</location>
    </subcellularLocation>
</comment>
<comment type="similarity">
    <text evidence="1 2">Belongs to the CutC family.</text>
</comment>
<dbReference type="InterPro" id="IPR036822">
    <property type="entry name" value="CutC-like_dom_sf"/>
</dbReference>
<dbReference type="AlphaFoldDB" id="A0A9X1UXI2"/>
<organism evidence="3 4">
    <name type="scientific">Christiangramia crocea</name>
    <dbReference type="NCBI Taxonomy" id="2904124"/>
    <lineage>
        <taxon>Bacteria</taxon>
        <taxon>Pseudomonadati</taxon>
        <taxon>Bacteroidota</taxon>
        <taxon>Flavobacteriia</taxon>
        <taxon>Flavobacteriales</taxon>
        <taxon>Flavobacteriaceae</taxon>
        <taxon>Christiangramia</taxon>
    </lineage>
</organism>
<dbReference type="Proteomes" id="UP001139344">
    <property type="component" value="Unassembled WGS sequence"/>
</dbReference>
<dbReference type="Gene3D" id="3.20.20.380">
    <property type="entry name" value="Copper homeostasis (CutC) domain"/>
    <property type="match status" value="1"/>
</dbReference>
<name>A0A9X1UXI2_9FLAO</name>
<dbReference type="PANTHER" id="PTHR12598:SF0">
    <property type="entry name" value="COPPER HOMEOSTASIS PROTEIN CUTC HOMOLOG"/>
    <property type="match status" value="1"/>
</dbReference>
<proteinExistence type="inferred from homology"/>
<dbReference type="PANTHER" id="PTHR12598">
    <property type="entry name" value="COPPER HOMEOSTASIS PROTEIN CUTC"/>
    <property type="match status" value="1"/>
</dbReference>
<dbReference type="SUPFAM" id="SSF110395">
    <property type="entry name" value="CutC-like"/>
    <property type="match status" value="1"/>
</dbReference>
<keyword evidence="4" id="KW-1185">Reference proteome</keyword>
<dbReference type="Pfam" id="PF03932">
    <property type="entry name" value="CutC"/>
    <property type="match status" value="1"/>
</dbReference>
<sequence length="209" mass="22727">MEGIIKEACVENLDQAINSQALGANRIELCSNLAVEGLTPSKSLIEAAKETLNIPVRVMIRPRAGDFCYSEDELTQMRESINLCKKIGVEGVVFGILNKDNTLNIEAIKSLAKEAYPLKVVIHKAIDSTPDTVESLKQLLNIKEISTILTSGGKSNAFEGADILKKMVQLAGDEIEILAQGHITPNNLTELHDLIGANAYHGKYIMGKI</sequence>
<dbReference type="GO" id="GO:0005737">
    <property type="term" value="C:cytoplasm"/>
    <property type="evidence" value="ECO:0007669"/>
    <property type="project" value="UniProtKB-SubCell"/>
</dbReference>
<dbReference type="EMBL" id="JAJSON010000023">
    <property type="protein sequence ID" value="MCG9972140.1"/>
    <property type="molecule type" value="Genomic_DNA"/>
</dbReference>
<evidence type="ECO:0000256" key="2">
    <source>
        <dbReference type="HAMAP-Rule" id="MF_00795"/>
    </source>
</evidence>
<keyword evidence="2" id="KW-0963">Cytoplasm</keyword>
<dbReference type="GO" id="GO:0005507">
    <property type="term" value="F:copper ion binding"/>
    <property type="evidence" value="ECO:0007669"/>
    <property type="project" value="TreeGrafter"/>
</dbReference>
<comment type="caution">
    <text evidence="2">Once thought to be involved in copper homeostasis, experiments in E.coli have shown this is not the case.</text>
</comment>
<dbReference type="RefSeq" id="WP_240099090.1">
    <property type="nucleotide sequence ID" value="NZ_JAJSON010000023.1"/>
</dbReference>
<reference evidence="3" key="1">
    <citation type="submission" date="2021-12" db="EMBL/GenBank/DDBJ databases">
        <title>Description of Gramella crocea sp. nov., a new bacterium isolated from activated sludge.</title>
        <authorList>
            <person name="Zhang X."/>
        </authorList>
    </citation>
    <scope>NUCLEOTIDE SEQUENCE</scope>
    <source>
        <strain evidence="3">YB25</strain>
    </source>
</reference>